<organism evidence="1 2">
    <name type="scientific">Adineta steineri</name>
    <dbReference type="NCBI Taxonomy" id="433720"/>
    <lineage>
        <taxon>Eukaryota</taxon>
        <taxon>Metazoa</taxon>
        <taxon>Spiralia</taxon>
        <taxon>Gnathifera</taxon>
        <taxon>Rotifera</taxon>
        <taxon>Eurotatoria</taxon>
        <taxon>Bdelloidea</taxon>
        <taxon>Adinetida</taxon>
        <taxon>Adinetidae</taxon>
        <taxon>Adineta</taxon>
    </lineage>
</organism>
<reference evidence="1" key="1">
    <citation type="submission" date="2021-02" db="EMBL/GenBank/DDBJ databases">
        <authorList>
            <person name="Nowell W R."/>
        </authorList>
    </citation>
    <scope>NUCLEOTIDE SEQUENCE</scope>
</reference>
<comment type="caution">
    <text evidence="1">The sequence shown here is derived from an EMBL/GenBank/DDBJ whole genome shotgun (WGS) entry which is preliminary data.</text>
</comment>
<dbReference type="AlphaFoldDB" id="A0A820SMM9"/>
<evidence type="ECO:0000313" key="2">
    <source>
        <dbReference type="Proteomes" id="UP000663881"/>
    </source>
</evidence>
<dbReference type="Proteomes" id="UP000663881">
    <property type="component" value="Unassembled WGS sequence"/>
</dbReference>
<sequence>MDSEPIIRDLVLANGVPSLTSSTETCVELVESDKRPFGHAIVNTRNDRVSDPQDLVNLAKQ</sequence>
<feature type="non-terminal residue" evidence="1">
    <location>
        <position position="61"/>
    </location>
</feature>
<protein>
    <submittedName>
        <fullName evidence="1">Uncharacterized protein</fullName>
    </submittedName>
</protein>
<name>A0A820SMM9_9BILA</name>
<evidence type="ECO:0000313" key="1">
    <source>
        <dbReference type="EMBL" id="CAF4452413.1"/>
    </source>
</evidence>
<gene>
    <name evidence="1" type="ORF">OKA104_LOCUS54232</name>
</gene>
<proteinExistence type="predicted"/>
<dbReference type="EMBL" id="CAJOAY010035648">
    <property type="protein sequence ID" value="CAF4452413.1"/>
    <property type="molecule type" value="Genomic_DNA"/>
</dbReference>
<accession>A0A820SMM9</accession>